<evidence type="ECO:0000313" key="3">
    <source>
        <dbReference type="EMBL" id="KRK86845.1"/>
    </source>
</evidence>
<evidence type="ECO:0000256" key="1">
    <source>
        <dbReference type="ARBA" id="ARBA00022857"/>
    </source>
</evidence>
<dbReference type="AlphaFoldDB" id="A0A0R1KT89"/>
<proteinExistence type="predicted"/>
<accession>A0A0R1KT89</accession>
<dbReference type="InterPro" id="IPR013149">
    <property type="entry name" value="ADH-like_C"/>
</dbReference>
<protein>
    <submittedName>
        <fullName evidence="3">NADPH quinone reductase</fullName>
    </submittedName>
</protein>
<comment type="caution">
    <text evidence="3">The sequence shown here is derived from an EMBL/GenBank/DDBJ whole genome shotgun (WGS) entry which is preliminary data.</text>
</comment>
<dbReference type="GO" id="GO:0016491">
    <property type="term" value="F:oxidoreductase activity"/>
    <property type="evidence" value="ECO:0007669"/>
    <property type="project" value="InterPro"/>
</dbReference>
<dbReference type="Pfam" id="PF08240">
    <property type="entry name" value="ADH_N"/>
    <property type="match status" value="1"/>
</dbReference>
<dbReference type="InterPro" id="IPR020843">
    <property type="entry name" value="ER"/>
</dbReference>
<dbReference type="Pfam" id="PF00107">
    <property type="entry name" value="ADH_zinc_N"/>
    <property type="match status" value="1"/>
</dbReference>
<keyword evidence="1" id="KW-0521">NADP</keyword>
<dbReference type="SUPFAM" id="SSF51735">
    <property type="entry name" value="NAD(P)-binding Rossmann-fold domains"/>
    <property type="match status" value="1"/>
</dbReference>
<dbReference type="Gene3D" id="3.40.50.720">
    <property type="entry name" value="NAD(P)-binding Rossmann-like Domain"/>
    <property type="match status" value="1"/>
</dbReference>
<dbReference type="InterPro" id="IPR011032">
    <property type="entry name" value="GroES-like_sf"/>
</dbReference>
<dbReference type="PANTHER" id="PTHR44154:SF1">
    <property type="entry name" value="QUINONE OXIDOREDUCTASE"/>
    <property type="match status" value="1"/>
</dbReference>
<dbReference type="SMART" id="SM00829">
    <property type="entry name" value="PKS_ER"/>
    <property type="match status" value="1"/>
</dbReference>
<dbReference type="InterPro" id="IPR013154">
    <property type="entry name" value="ADH-like_N"/>
</dbReference>
<reference evidence="3 4" key="1">
    <citation type="journal article" date="2015" name="Genome Announc.">
        <title>Expanding the biotechnology potential of lactobacilli through comparative genomics of 213 strains and associated genera.</title>
        <authorList>
            <person name="Sun Z."/>
            <person name="Harris H.M."/>
            <person name="McCann A."/>
            <person name="Guo C."/>
            <person name="Argimon S."/>
            <person name="Zhang W."/>
            <person name="Yang X."/>
            <person name="Jeffery I.B."/>
            <person name="Cooney J.C."/>
            <person name="Kagawa T.F."/>
            <person name="Liu W."/>
            <person name="Song Y."/>
            <person name="Salvetti E."/>
            <person name="Wrobel A."/>
            <person name="Rasinkangas P."/>
            <person name="Parkhill J."/>
            <person name="Rea M.C."/>
            <person name="O'Sullivan O."/>
            <person name="Ritari J."/>
            <person name="Douillard F.P."/>
            <person name="Paul Ross R."/>
            <person name="Yang R."/>
            <person name="Briner A.E."/>
            <person name="Felis G.E."/>
            <person name="de Vos W.M."/>
            <person name="Barrangou R."/>
            <person name="Klaenhammer T.R."/>
            <person name="Caufield P.W."/>
            <person name="Cui Y."/>
            <person name="Zhang H."/>
            <person name="O'Toole P.W."/>
        </authorList>
    </citation>
    <scope>NUCLEOTIDE SEQUENCE [LARGE SCALE GENOMIC DNA]</scope>
    <source>
        <strain evidence="3 4">DSM 19904</strain>
    </source>
</reference>
<evidence type="ECO:0000313" key="4">
    <source>
        <dbReference type="Proteomes" id="UP000051581"/>
    </source>
</evidence>
<name>A0A0R1KT89_9LACO</name>
<sequence length="305" mass="32351">MMKAFGYEQNGGPEVFQEYEVPTPQIKPNQILIKTEAFNLNNFEALQRAGKFKPTDHRIIPGRDVAGFVEKVGEEVTGFDIGDRVVAHGHHSYAEYSIGEDSNTVLIPSGVPYMAAAGIVTPGLAAYKGVHLFGKVQPGQTVVVKGASGGVGSLAAQIALDMGAKVIGIGSSANEEYVKSLGVEKYVAYDKEDPSEVLADTADVVIDAALNGNGAESDVQIVKDGGIIASVADNDAPTDKKVAFNHIHPTQKISDDDALNAMLKLMAAGKLKIRIGYKLPFSLDSVIKGHQLLDSKHAGRIIIAK</sequence>
<dbReference type="EMBL" id="AZEA01000033">
    <property type="protein sequence ID" value="KRK86845.1"/>
    <property type="molecule type" value="Genomic_DNA"/>
</dbReference>
<dbReference type="PANTHER" id="PTHR44154">
    <property type="entry name" value="QUINONE OXIDOREDUCTASE"/>
    <property type="match status" value="1"/>
</dbReference>
<dbReference type="PATRIC" id="fig|1423808.3.peg.1853"/>
<organism evidence="3 4">
    <name type="scientific">Lentilactobacillus sunkii DSM 19904</name>
    <dbReference type="NCBI Taxonomy" id="1423808"/>
    <lineage>
        <taxon>Bacteria</taxon>
        <taxon>Bacillati</taxon>
        <taxon>Bacillota</taxon>
        <taxon>Bacilli</taxon>
        <taxon>Lactobacillales</taxon>
        <taxon>Lactobacillaceae</taxon>
        <taxon>Lentilactobacillus</taxon>
    </lineage>
</organism>
<evidence type="ECO:0000259" key="2">
    <source>
        <dbReference type="SMART" id="SM00829"/>
    </source>
</evidence>
<gene>
    <name evidence="3" type="ORF">FD17_GL001828</name>
</gene>
<dbReference type="InterPro" id="IPR036291">
    <property type="entry name" value="NAD(P)-bd_dom_sf"/>
</dbReference>
<dbReference type="InterPro" id="IPR051603">
    <property type="entry name" value="Zinc-ADH_QOR/CCCR"/>
</dbReference>
<dbReference type="Gene3D" id="3.90.180.10">
    <property type="entry name" value="Medium-chain alcohol dehydrogenases, catalytic domain"/>
    <property type="match status" value="1"/>
</dbReference>
<dbReference type="Proteomes" id="UP000051581">
    <property type="component" value="Unassembled WGS sequence"/>
</dbReference>
<dbReference type="CDD" id="cd05289">
    <property type="entry name" value="MDR_like_2"/>
    <property type="match status" value="1"/>
</dbReference>
<feature type="domain" description="Enoyl reductase (ER)" evidence="2">
    <location>
        <begin position="11"/>
        <end position="303"/>
    </location>
</feature>
<keyword evidence="4" id="KW-1185">Reference proteome</keyword>
<dbReference type="SUPFAM" id="SSF50129">
    <property type="entry name" value="GroES-like"/>
    <property type="match status" value="1"/>
</dbReference>